<dbReference type="RefSeq" id="WP_206726429.1">
    <property type="nucleotide sequence ID" value="NZ_CP071090.1"/>
</dbReference>
<name>A0ABX7P332_9BACT</name>
<evidence type="ECO:0008006" key="3">
    <source>
        <dbReference type="Google" id="ProtNLM"/>
    </source>
</evidence>
<accession>A0ABX7P332</accession>
<evidence type="ECO:0000313" key="1">
    <source>
        <dbReference type="EMBL" id="QSQ24868.1"/>
    </source>
</evidence>
<protein>
    <recommendedName>
        <fullName evidence="3">DUF2622 domain-containing protein</fullName>
    </recommendedName>
</protein>
<gene>
    <name evidence="1" type="ORF">JY651_07980</name>
</gene>
<proteinExistence type="predicted"/>
<evidence type="ECO:0000313" key="2">
    <source>
        <dbReference type="Proteomes" id="UP000662747"/>
    </source>
</evidence>
<reference evidence="1 2" key="1">
    <citation type="submission" date="2021-02" db="EMBL/GenBank/DDBJ databases">
        <title>De Novo genome assembly of isolated myxobacteria.</title>
        <authorList>
            <person name="Stevens D.C."/>
        </authorList>
    </citation>
    <scope>NUCLEOTIDE SEQUENCE [LARGE SCALE GENOMIC DNA]</scope>
    <source>
        <strain evidence="2">SCPEA02</strain>
    </source>
</reference>
<dbReference type="EMBL" id="CP071090">
    <property type="protein sequence ID" value="QSQ24868.1"/>
    <property type="molecule type" value="Genomic_DNA"/>
</dbReference>
<organism evidence="1 2">
    <name type="scientific">Pyxidicoccus parkwayensis</name>
    <dbReference type="NCBI Taxonomy" id="2813578"/>
    <lineage>
        <taxon>Bacteria</taxon>
        <taxon>Pseudomonadati</taxon>
        <taxon>Myxococcota</taxon>
        <taxon>Myxococcia</taxon>
        <taxon>Myxococcales</taxon>
        <taxon>Cystobacterineae</taxon>
        <taxon>Myxococcaceae</taxon>
        <taxon>Pyxidicoccus</taxon>
    </lineage>
</organism>
<dbReference type="Proteomes" id="UP000662747">
    <property type="component" value="Chromosome"/>
</dbReference>
<sequence>MPLYIVAYDVKTPHQKAVKDKLLANGFSNRIPVGGGGFRQLPDTTVAVNAGSSKEAFERFHSLATSAVQSAGVVERAVAVGASDYWMTGESSN</sequence>
<keyword evidence="2" id="KW-1185">Reference proteome</keyword>